<feature type="transmembrane region" description="Helical" evidence="5">
    <location>
        <begin position="6"/>
        <end position="28"/>
    </location>
</feature>
<keyword evidence="2 5" id="KW-0812">Transmembrane</keyword>
<feature type="transmembrane region" description="Helical" evidence="5">
    <location>
        <begin position="128"/>
        <end position="146"/>
    </location>
</feature>
<feature type="domain" description="Sodium/calcium exchanger membrane region" evidence="6">
    <location>
        <begin position="170"/>
        <end position="309"/>
    </location>
</feature>
<dbReference type="GO" id="GO:0008273">
    <property type="term" value="F:calcium, potassium:sodium antiporter activity"/>
    <property type="evidence" value="ECO:0007669"/>
    <property type="project" value="TreeGrafter"/>
</dbReference>
<feature type="domain" description="Sodium/calcium exchanger membrane region" evidence="6">
    <location>
        <begin position="5"/>
        <end position="146"/>
    </location>
</feature>
<dbReference type="EMBL" id="PEYE01000018">
    <property type="protein sequence ID" value="PIS38962.1"/>
    <property type="molecule type" value="Genomic_DNA"/>
</dbReference>
<dbReference type="PANTHER" id="PTHR10846">
    <property type="entry name" value="SODIUM/POTASSIUM/CALCIUM EXCHANGER"/>
    <property type="match status" value="1"/>
</dbReference>
<dbReference type="InterPro" id="IPR004481">
    <property type="entry name" value="K/Na/Ca-exchanger"/>
</dbReference>
<comment type="caution">
    <text evidence="7">The sequence shown here is derived from an EMBL/GenBank/DDBJ whole genome shotgun (WGS) entry which is preliminary data.</text>
</comment>
<feature type="transmembrane region" description="Helical" evidence="5">
    <location>
        <begin position="105"/>
        <end position="122"/>
    </location>
</feature>
<feature type="transmembrane region" description="Helical" evidence="5">
    <location>
        <begin position="298"/>
        <end position="314"/>
    </location>
</feature>
<feature type="transmembrane region" description="Helical" evidence="5">
    <location>
        <begin position="201"/>
        <end position="221"/>
    </location>
</feature>
<dbReference type="GO" id="GO:0006874">
    <property type="term" value="P:intracellular calcium ion homeostasis"/>
    <property type="evidence" value="ECO:0007669"/>
    <property type="project" value="TreeGrafter"/>
</dbReference>
<feature type="transmembrane region" description="Helical" evidence="5">
    <location>
        <begin position="75"/>
        <end position="98"/>
    </location>
</feature>
<dbReference type="PANTHER" id="PTHR10846:SF8">
    <property type="entry name" value="INNER MEMBRANE PROTEIN YRBG"/>
    <property type="match status" value="1"/>
</dbReference>
<evidence type="ECO:0000313" key="8">
    <source>
        <dbReference type="Proteomes" id="UP000229390"/>
    </source>
</evidence>
<dbReference type="InterPro" id="IPR044880">
    <property type="entry name" value="NCX_ion-bd_dom_sf"/>
</dbReference>
<dbReference type="GO" id="GO:0005886">
    <property type="term" value="C:plasma membrane"/>
    <property type="evidence" value="ECO:0007669"/>
    <property type="project" value="TreeGrafter"/>
</dbReference>
<name>A0A2M6T0Y7_9BACT</name>
<dbReference type="Proteomes" id="UP000229390">
    <property type="component" value="Unassembled WGS sequence"/>
</dbReference>
<organism evidence="7 8">
    <name type="scientific">Candidatus Nealsonbacteria bacterium CG08_land_8_20_14_0_20_43_11</name>
    <dbReference type="NCBI Taxonomy" id="1974706"/>
    <lineage>
        <taxon>Bacteria</taxon>
        <taxon>Candidatus Nealsoniibacteriota</taxon>
    </lineage>
</organism>
<evidence type="ECO:0000313" key="7">
    <source>
        <dbReference type="EMBL" id="PIS38962.1"/>
    </source>
</evidence>
<dbReference type="GO" id="GO:0005262">
    <property type="term" value="F:calcium channel activity"/>
    <property type="evidence" value="ECO:0007669"/>
    <property type="project" value="TreeGrafter"/>
</dbReference>
<feature type="transmembrane region" description="Helical" evidence="5">
    <location>
        <begin position="40"/>
        <end position="63"/>
    </location>
</feature>
<proteinExistence type="predicted"/>
<evidence type="ECO:0000256" key="5">
    <source>
        <dbReference type="SAM" id="Phobius"/>
    </source>
</evidence>
<dbReference type="AlphaFoldDB" id="A0A2M6T0Y7"/>
<evidence type="ECO:0000256" key="2">
    <source>
        <dbReference type="ARBA" id="ARBA00022692"/>
    </source>
</evidence>
<evidence type="ECO:0000256" key="3">
    <source>
        <dbReference type="ARBA" id="ARBA00022989"/>
    </source>
</evidence>
<keyword evidence="4 5" id="KW-0472">Membrane</keyword>
<sequence length="315" mass="34192">MIVIHILILVCASFLMAFSGSLLVETLIRLAKAANWREFVVGFLIMAFVASIPNLFVGITAALKGIPELSFGDVVGGNVVNLTLGIALAGLVGGGLVAESRLVQSSAFFTISISVLPLLLVLDGELSRIDGVILLLTFFFYSFWLFSKEERFKKIYEGEKRESARYIIKNILLLIVGLGLLVLGAQGVVKAALFFTRALHLPVGLIGILIVGLGNSLPELYFTFISARKNQGWLILGTLMGSIITPATLGLGVVAIISPIKISDFSPYILSGVFLILSGLAFFVFLRSGKKLTRKESLFLLVLYISFLLSEIFLR</sequence>
<feature type="transmembrane region" description="Helical" evidence="5">
    <location>
        <begin position="233"/>
        <end position="256"/>
    </location>
</feature>
<comment type="subcellular location">
    <subcellularLocation>
        <location evidence="1">Membrane</location>
        <topology evidence="1">Multi-pass membrane protein</topology>
    </subcellularLocation>
</comment>
<protein>
    <recommendedName>
        <fullName evidence="6">Sodium/calcium exchanger membrane region domain-containing protein</fullName>
    </recommendedName>
</protein>
<dbReference type="Gene3D" id="1.20.1420.30">
    <property type="entry name" value="NCX, central ion-binding region"/>
    <property type="match status" value="1"/>
</dbReference>
<accession>A0A2M6T0Y7</accession>
<feature type="transmembrane region" description="Helical" evidence="5">
    <location>
        <begin position="268"/>
        <end position="286"/>
    </location>
</feature>
<evidence type="ECO:0000256" key="1">
    <source>
        <dbReference type="ARBA" id="ARBA00004141"/>
    </source>
</evidence>
<gene>
    <name evidence="7" type="ORF">COT34_00980</name>
</gene>
<evidence type="ECO:0000259" key="6">
    <source>
        <dbReference type="Pfam" id="PF01699"/>
    </source>
</evidence>
<reference evidence="8" key="1">
    <citation type="submission" date="2017-09" db="EMBL/GenBank/DDBJ databases">
        <title>Depth-based differentiation of microbial function through sediment-hosted aquifers and enrichment of novel symbionts in the deep terrestrial subsurface.</title>
        <authorList>
            <person name="Probst A.J."/>
            <person name="Ladd B."/>
            <person name="Jarett J.K."/>
            <person name="Geller-Mcgrath D.E."/>
            <person name="Sieber C.M.K."/>
            <person name="Emerson J.B."/>
            <person name="Anantharaman K."/>
            <person name="Thomas B.C."/>
            <person name="Malmstrom R."/>
            <person name="Stieglmeier M."/>
            <person name="Klingl A."/>
            <person name="Woyke T."/>
            <person name="Ryan C.M."/>
            <person name="Banfield J.F."/>
        </authorList>
    </citation>
    <scope>NUCLEOTIDE SEQUENCE [LARGE SCALE GENOMIC DNA]</scope>
</reference>
<feature type="transmembrane region" description="Helical" evidence="5">
    <location>
        <begin position="167"/>
        <end position="189"/>
    </location>
</feature>
<evidence type="ECO:0000256" key="4">
    <source>
        <dbReference type="ARBA" id="ARBA00023136"/>
    </source>
</evidence>
<dbReference type="InterPro" id="IPR004837">
    <property type="entry name" value="NaCa_Exmemb"/>
</dbReference>
<dbReference type="Pfam" id="PF01699">
    <property type="entry name" value="Na_Ca_ex"/>
    <property type="match status" value="2"/>
</dbReference>
<keyword evidence="3 5" id="KW-1133">Transmembrane helix</keyword>